<dbReference type="GeneID" id="27320305"/>
<dbReference type="PANTHER" id="PTHR36156:SF2">
    <property type="entry name" value="CUPIN TYPE-2 DOMAIN-CONTAINING PROTEIN"/>
    <property type="match status" value="1"/>
</dbReference>
<dbReference type="STRING" id="212818.A0A0D1ZJB8"/>
<dbReference type="SUPFAM" id="SSF51182">
    <property type="entry name" value="RmlC-like cupins"/>
    <property type="match status" value="1"/>
</dbReference>
<gene>
    <name evidence="3" type="ORF">PV10_02460</name>
</gene>
<dbReference type="InterPro" id="IPR047142">
    <property type="entry name" value="OryJ/VirC-like"/>
</dbReference>
<dbReference type="HOGENOM" id="CLU_096188_0_0_1"/>
<dbReference type="Proteomes" id="UP000054302">
    <property type="component" value="Unassembled WGS sequence"/>
</dbReference>
<dbReference type="PANTHER" id="PTHR36156">
    <property type="entry name" value="SLR2101 PROTEIN"/>
    <property type="match status" value="1"/>
</dbReference>
<evidence type="ECO:0000313" key="4">
    <source>
        <dbReference type="Proteomes" id="UP000054302"/>
    </source>
</evidence>
<reference evidence="3 4" key="1">
    <citation type="submission" date="2015-01" db="EMBL/GenBank/DDBJ databases">
        <title>The Genome Sequence of Exophiala mesophila CBS40295.</title>
        <authorList>
            <consortium name="The Broad Institute Genomics Platform"/>
            <person name="Cuomo C."/>
            <person name="de Hoog S."/>
            <person name="Gorbushina A."/>
            <person name="Stielow B."/>
            <person name="Teixiera M."/>
            <person name="Abouelleil A."/>
            <person name="Chapman S.B."/>
            <person name="Priest M."/>
            <person name="Young S.K."/>
            <person name="Wortman J."/>
            <person name="Nusbaum C."/>
            <person name="Birren B."/>
        </authorList>
    </citation>
    <scope>NUCLEOTIDE SEQUENCE [LARGE SCALE GENOMIC DNA]</scope>
    <source>
        <strain evidence="3 4">CBS 40295</strain>
    </source>
</reference>
<dbReference type="RefSeq" id="XP_016226296.1">
    <property type="nucleotide sequence ID" value="XM_016366778.1"/>
</dbReference>
<protein>
    <recommendedName>
        <fullName evidence="2">Cupin type-2 domain-containing protein</fullName>
    </recommendedName>
</protein>
<dbReference type="InterPro" id="IPR013096">
    <property type="entry name" value="Cupin_2"/>
</dbReference>
<evidence type="ECO:0000256" key="1">
    <source>
        <dbReference type="SAM" id="MobiDB-lite"/>
    </source>
</evidence>
<dbReference type="Gene3D" id="2.60.120.10">
    <property type="entry name" value="Jelly Rolls"/>
    <property type="match status" value="1"/>
</dbReference>
<name>A0A0D1ZJB8_EXOME</name>
<keyword evidence="4" id="KW-1185">Reference proteome</keyword>
<feature type="region of interest" description="Disordered" evidence="1">
    <location>
        <begin position="1"/>
        <end position="28"/>
    </location>
</feature>
<dbReference type="OrthoDB" id="20582at2759"/>
<dbReference type="CDD" id="cd02231">
    <property type="entry name" value="cupin_BLL6423-like"/>
    <property type="match status" value="1"/>
</dbReference>
<dbReference type="InterPro" id="IPR014710">
    <property type="entry name" value="RmlC-like_jellyroll"/>
</dbReference>
<organism evidence="3 4">
    <name type="scientific">Exophiala mesophila</name>
    <name type="common">Black yeast-like fungus</name>
    <dbReference type="NCBI Taxonomy" id="212818"/>
    <lineage>
        <taxon>Eukaryota</taxon>
        <taxon>Fungi</taxon>
        <taxon>Dikarya</taxon>
        <taxon>Ascomycota</taxon>
        <taxon>Pezizomycotina</taxon>
        <taxon>Eurotiomycetes</taxon>
        <taxon>Chaetothyriomycetidae</taxon>
        <taxon>Chaetothyriales</taxon>
        <taxon>Herpotrichiellaceae</taxon>
        <taxon>Exophiala</taxon>
    </lineage>
</organism>
<dbReference type="Pfam" id="PF07883">
    <property type="entry name" value="Cupin_2"/>
    <property type="match status" value="1"/>
</dbReference>
<dbReference type="InterPro" id="IPR011051">
    <property type="entry name" value="RmlC_Cupin_sf"/>
</dbReference>
<evidence type="ECO:0000313" key="3">
    <source>
        <dbReference type="EMBL" id="KIV94722.1"/>
    </source>
</evidence>
<dbReference type="EMBL" id="KN847521">
    <property type="protein sequence ID" value="KIV94722.1"/>
    <property type="molecule type" value="Genomic_DNA"/>
</dbReference>
<dbReference type="AlphaFoldDB" id="A0A0D1ZJB8"/>
<evidence type="ECO:0000259" key="2">
    <source>
        <dbReference type="Pfam" id="PF07883"/>
    </source>
</evidence>
<sequence>MSTDSALPSNLPDPTIHITSHDSDSHAKVHSSSRNKWTWYQDMGVGFNVVYTTSTFPPLMNDEVDIKSHEAVIASGELGLVRKNGTVCRIVDFGPASKPHMHRTQSLDYGVVLFGEIIMELDDGSVTHLKQGDVAVQRGTNHAWRNPSTTAWSRMLFVLQDSQPLIVNGQRLREEIGSAIKHIPNSGNDV</sequence>
<dbReference type="VEuPathDB" id="FungiDB:PV10_02460"/>
<accession>A0A0D1ZJB8</accession>
<feature type="domain" description="Cupin type-2" evidence="2">
    <location>
        <begin position="94"/>
        <end position="153"/>
    </location>
</feature>
<proteinExistence type="predicted"/>
<dbReference type="OMA" id="TTHNTET"/>